<keyword evidence="3" id="KW-1185">Reference proteome</keyword>
<proteinExistence type="predicted"/>
<evidence type="ECO:0000313" key="2">
    <source>
        <dbReference type="EMBL" id="MEQ2287372.1"/>
    </source>
</evidence>
<evidence type="ECO:0000313" key="3">
    <source>
        <dbReference type="Proteomes" id="UP001469553"/>
    </source>
</evidence>
<evidence type="ECO:0000256" key="1">
    <source>
        <dbReference type="SAM" id="SignalP"/>
    </source>
</evidence>
<gene>
    <name evidence="2" type="ORF">AMECASPLE_011680</name>
</gene>
<evidence type="ECO:0008006" key="4">
    <source>
        <dbReference type="Google" id="ProtNLM"/>
    </source>
</evidence>
<dbReference type="EMBL" id="JAHRIP010019520">
    <property type="protein sequence ID" value="MEQ2287372.1"/>
    <property type="molecule type" value="Genomic_DNA"/>
</dbReference>
<feature type="chain" id="PRO_5046788860" description="Secreted protein" evidence="1">
    <location>
        <begin position="20"/>
        <end position="100"/>
    </location>
</feature>
<protein>
    <recommendedName>
        <fullName evidence="4">Secreted protein</fullName>
    </recommendedName>
</protein>
<accession>A0ABV0Y153</accession>
<keyword evidence="1" id="KW-0732">Signal</keyword>
<name>A0ABV0Y153_9TELE</name>
<dbReference type="Proteomes" id="UP001469553">
    <property type="component" value="Unassembled WGS sequence"/>
</dbReference>
<organism evidence="2 3">
    <name type="scientific">Ameca splendens</name>
    <dbReference type="NCBI Taxonomy" id="208324"/>
    <lineage>
        <taxon>Eukaryota</taxon>
        <taxon>Metazoa</taxon>
        <taxon>Chordata</taxon>
        <taxon>Craniata</taxon>
        <taxon>Vertebrata</taxon>
        <taxon>Euteleostomi</taxon>
        <taxon>Actinopterygii</taxon>
        <taxon>Neopterygii</taxon>
        <taxon>Teleostei</taxon>
        <taxon>Neoteleostei</taxon>
        <taxon>Acanthomorphata</taxon>
        <taxon>Ovalentaria</taxon>
        <taxon>Atherinomorphae</taxon>
        <taxon>Cyprinodontiformes</taxon>
        <taxon>Goodeidae</taxon>
        <taxon>Ameca</taxon>
    </lineage>
</organism>
<reference evidence="2 3" key="1">
    <citation type="submission" date="2021-06" db="EMBL/GenBank/DDBJ databases">
        <authorList>
            <person name="Palmer J.M."/>
        </authorList>
    </citation>
    <scope>NUCLEOTIDE SEQUENCE [LARGE SCALE GENOMIC DNA]</scope>
    <source>
        <strain evidence="2 3">AS_MEX2019</strain>
        <tissue evidence="2">Muscle</tissue>
    </source>
</reference>
<feature type="signal peptide" evidence="1">
    <location>
        <begin position="1"/>
        <end position="19"/>
    </location>
</feature>
<comment type="caution">
    <text evidence="2">The sequence shown here is derived from an EMBL/GenBank/DDBJ whole genome shotgun (WGS) entry which is preliminary data.</text>
</comment>
<sequence length="100" mass="11052">MSCLGIGLLICLLRRGSWYEPNMVQINLKHYLRQAEQFSAESSCCSGTFCIITVCHCHHPSSQTPTPQIALLCYQSLLTHGTILAQLSHPVSGEAVCLQY</sequence>